<name>A0A0R3PXP7_ANGCS</name>
<organism evidence="4">
    <name type="scientific">Angiostrongylus costaricensis</name>
    <name type="common">Nematode worm</name>
    <dbReference type="NCBI Taxonomy" id="334426"/>
    <lineage>
        <taxon>Eukaryota</taxon>
        <taxon>Metazoa</taxon>
        <taxon>Ecdysozoa</taxon>
        <taxon>Nematoda</taxon>
        <taxon>Chromadorea</taxon>
        <taxon>Rhabditida</taxon>
        <taxon>Rhabditina</taxon>
        <taxon>Rhabditomorpha</taxon>
        <taxon>Strongyloidea</taxon>
        <taxon>Metastrongylidae</taxon>
        <taxon>Angiostrongylus</taxon>
    </lineage>
</organism>
<gene>
    <name evidence="2" type="ORF">ACOC_LOCUS11088</name>
</gene>
<reference evidence="4" key="1">
    <citation type="submission" date="2017-02" db="UniProtKB">
        <authorList>
            <consortium name="WormBaseParasite"/>
        </authorList>
    </citation>
    <scope>IDENTIFICATION</scope>
</reference>
<dbReference type="Pfam" id="PF01682">
    <property type="entry name" value="DB"/>
    <property type="match status" value="1"/>
</dbReference>
<dbReference type="OrthoDB" id="5798149at2759"/>
<dbReference type="PANTHER" id="PTHR46705:SF10">
    <property type="entry name" value="DOMAIN OF UNKNOWN FUNCTION DB DOMAIN-CONTAINING PROTEIN"/>
    <property type="match status" value="1"/>
</dbReference>
<reference evidence="2 3" key="2">
    <citation type="submission" date="2018-11" db="EMBL/GenBank/DDBJ databases">
        <authorList>
            <consortium name="Pathogen Informatics"/>
        </authorList>
    </citation>
    <scope>NUCLEOTIDE SEQUENCE [LARGE SCALE GENOMIC DNA]</scope>
    <source>
        <strain evidence="2 3">Costa Rica</strain>
    </source>
</reference>
<proteinExistence type="predicted"/>
<keyword evidence="3" id="KW-1185">Reference proteome</keyword>
<dbReference type="PANTHER" id="PTHR46705">
    <property type="entry name" value="PROTEIN CBG09805"/>
    <property type="match status" value="1"/>
</dbReference>
<evidence type="ECO:0000259" key="1">
    <source>
        <dbReference type="Pfam" id="PF01682"/>
    </source>
</evidence>
<dbReference type="InterPro" id="IPR002602">
    <property type="entry name" value="DB"/>
</dbReference>
<dbReference type="EMBL" id="UYYA01004609">
    <property type="protein sequence ID" value="VDM62673.1"/>
    <property type="molecule type" value="Genomic_DNA"/>
</dbReference>
<evidence type="ECO:0000313" key="2">
    <source>
        <dbReference type="EMBL" id="VDM62673.1"/>
    </source>
</evidence>
<dbReference type="Proteomes" id="UP000267027">
    <property type="component" value="Unassembled WGS sequence"/>
</dbReference>
<feature type="domain" description="Domain of unknown function DB" evidence="1">
    <location>
        <begin position="52"/>
        <end position="144"/>
    </location>
</feature>
<evidence type="ECO:0000313" key="3">
    <source>
        <dbReference type="Proteomes" id="UP000267027"/>
    </source>
</evidence>
<evidence type="ECO:0000313" key="4">
    <source>
        <dbReference type="WBParaSite" id="ACOC_0001108701-mRNA-1"/>
    </source>
</evidence>
<dbReference type="AlphaFoldDB" id="A0A0R3PXP7"/>
<protein>
    <submittedName>
        <fullName evidence="4">DB domain-containing protein</fullName>
    </submittedName>
</protein>
<dbReference type="WBParaSite" id="ACOC_0001108701-mRNA-1">
    <property type="protein sequence ID" value="ACOC_0001108701-mRNA-1"/>
    <property type="gene ID" value="ACOC_0001108701"/>
</dbReference>
<accession>A0A0R3PXP7</accession>
<sequence length="157" mass="17611">MHIWALQLPTVAHLCIEPVLLSSQTGRAPICRPRWDGRIAEPWARGSIQCVLQGCAAIICTRHHKQIQIIFGFLTNVCPGPQLGYAFDCASSKVNHSKCCERAGIQNFLAGRCMPFCRAHTAQPANPLQFLPCLQVFEPIKNCYRDYKSTHSNFIED</sequence>